<dbReference type="AlphaFoldDB" id="A0A7G9W3R4"/>
<protein>
    <submittedName>
        <fullName evidence="2">Phage tail family protein</fullName>
    </submittedName>
</protein>
<dbReference type="NCBIfam" id="TIGR01633">
    <property type="entry name" value="phi3626_gp14_N"/>
    <property type="match status" value="1"/>
</dbReference>
<dbReference type="InterPro" id="IPR008841">
    <property type="entry name" value="Siphovirus-type_tail_N"/>
</dbReference>
<gene>
    <name evidence="2" type="ORF">HYG86_00305</name>
</gene>
<keyword evidence="3" id="KW-1185">Reference proteome</keyword>
<evidence type="ECO:0000313" key="2">
    <source>
        <dbReference type="EMBL" id="QNO13326.1"/>
    </source>
</evidence>
<dbReference type="Gene3D" id="2.40.30.200">
    <property type="match status" value="1"/>
</dbReference>
<feature type="domain" description="Siphovirus-type tail component RIFT-related" evidence="1">
    <location>
        <begin position="24"/>
        <end position="123"/>
    </location>
</feature>
<name>A0A7G9W3R4_ALKCA</name>
<dbReference type="KEGG" id="acae:HYG86_00305"/>
<dbReference type="Proteomes" id="UP000516160">
    <property type="component" value="Chromosome"/>
</dbReference>
<sequence length="235" mass="26653">MLSFTFGGKNSYEDYGIVIAKRPNLPSPKRRVHYMDIPGRHGRVHYDENTYEDITIVVECGLIDTENLVERLDTIKAWLFNAGESDLIFSFSEDKKYIAQVVNAIDFTQVYKYTSSFPIIFNCHPFKYAVQNQLITLNTSGELINNPGTLESEPVIYVYGNGDILLNINDQSIGLNGTQGKIILNSEIQDCYDDAMNNLNSKMVGELPLLKSGENIISWTGNVTKLEVLPNWRWL</sequence>
<evidence type="ECO:0000259" key="1">
    <source>
        <dbReference type="Pfam" id="PF05709"/>
    </source>
</evidence>
<dbReference type="RefSeq" id="WP_213167000.1">
    <property type="nucleotide sequence ID" value="NZ_CP058559.1"/>
</dbReference>
<dbReference type="Pfam" id="PF05709">
    <property type="entry name" value="Sipho_tail"/>
    <property type="match status" value="1"/>
</dbReference>
<dbReference type="EMBL" id="CP058559">
    <property type="protein sequence ID" value="QNO13326.1"/>
    <property type="molecule type" value="Genomic_DNA"/>
</dbReference>
<proteinExistence type="predicted"/>
<dbReference type="InterPro" id="IPR006520">
    <property type="entry name" value="Dit_BPSPP_N"/>
</dbReference>
<reference evidence="2 3" key="1">
    <citation type="submission" date="2020-07" db="EMBL/GenBank/DDBJ databases">
        <title>Alkalicella. sp. LB2 genome.</title>
        <authorList>
            <person name="Postec A."/>
            <person name="Quemeneur M."/>
        </authorList>
    </citation>
    <scope>NUCLEOTIDE SEQUENCE [LARGE SCALE GENOMIC DNA]</scope>
    <source>
        <strain evidence="2 3">LB2</strain>
    </source>
</reference>
<accession>A0A7G9W3R4</accession>
<organism evidence="2 3">
    <name type="scientific">Alkalicella caledoniensis</name>
    <dbReference type="NCBI Taxonomy" id="2731377"/>
    <lineage>
        <taxon>Bacteria</taxon>
        <taxon>Bacillati</taxon>
        <taxon>Bacillota</taxon>
        <taxon>Clostridia</taxon>
        <taxon>Eubacteriales</taxon>
        <taxon>Proteinivoracaceae</taxon>
        <taxon>Alkalicella</taxon>
    </lineage>
</organism>
<evidence type="ECO:0000313" key="3">
    <source>
        <dbReference type="Proteomes" id="UP000516160"/>
    </source>
</evidence>